<reference evidence="2" key="1">
    <citation type="submission" date="2016-07" db="EMBL/GenBank/DDBJ databases">
        <title>De novo transcriptome assembly of four accessions of the metal hyperaccumulator plant Noccaea caerulescens.</title>
        <authorList>
            <person name="Blande D."/>
            <person name="Halimaa P."/>
            <person name="Tervahauta A.I."/>
            <person name="Aarts M.G."/>
            <person name="Karenlampi S.O."/>
        </authorList>
    </citation>
    <scope>NUCLEOTIDE SEQUENCE</scope>
</reference>
<dbReference type="AlphaFoldDB" id="A0A1J3IAK2"/>
<gene>
    <name evidence="1" type="ORF">GA_TR7839_c0_g1_i1_g.25369</name>
    <name evidence="2" type="ORF">LE_TR15997_c0_g1_i1_g.50866</name>
    <name evidence="3" type="ORF">MP_TR11273_c0_g1_i1_g.33876</name>
</gene>
<dbReference type="EMBL" id="GEVM01004309">
    <property type="protein sequence ID" value="JAV01630.1"/>
    <property type="molecule type" value="Transcribed_RNA"/>
</dbReference>
<dbReference type="EMBL" id="GEVI01006295">
    <property type="protein sequence ID" value="JAU26025.1"/>
    <property type="molecule type" value="Transcribed_RNA"/>
</dbReference>
<organism evidence="2">
    <name type="scientific">Noccaea caerulescens</name>
    <name type="common">Alpine penny-cress</name>
    <name type="synonym">Thlaspi caerulescens</name>
    <dbReference type="NCBI Taxonomy" id="107243"/>
    <lineage>
        <taxon>Eukaryota</taxon>
        <taxon>Viridiplantae</taxon>
        <taxon>Streptophyta</taxon>
        <taxon>Embryophyta</taxon>
        <taxon>Tracheophyta</taxon>
        <taxon>Spermatophyta</taxon>
        <taxon>Magnoliopsida</taxon>
        <taxon>eudicotyledons</taxon>
        <taxon>Gunneridae</taxon>
        <taxon>Pentapetalae</taxon>
        <taxon>rosids</taxon>
        <taxon>malvids</taxon>
        <taxon>Brassicales</taxon>
        <taxon>Brassicaceae</taxon>
        <taxon>Coluteocarpeae</taxon>
        <taxon>Noccaea</taxon>
    </lineage>
</organism>
<protein>
    <submittedName>
        <fullName evidence="2">Uncharacterized protein</fullName>
    </submittedName>
</protein>
<name>A0A1J3IAK2_NOCCA</name>
<dbReference type="EMBL" id="GEVL01000909">
    <property type="protein sequence ID" value="JAU76432.1"/>
    <property type="molecule type" value="Transcribed_RNA"/>
</dbReference>
<accession>A0A1J3IAK2</accession>
<evidence type="ECO:0000313" key="2">
    <source>
        <dbReference type="EMBL" id="JAU76432.1"/>
    </source>
</evidence>
<evidence type="ECO:0000313" key="3">
    <source>
        <dbReference type="EMBL" id="JAV01630.1"/>
    </source>
</evidence>
<proteinExistence type="predicted"/>
<evidence type="ECO:0000313" key="1">
    <source>
        <dbReference type="EMBL" id="JAU26025.1"/>
    </source>
</evidence>
<sequence>MGPLRNNKKGCEVVGNNKLEFSLFILLYQSDHTAELSAFSFLCKARQVLEHEFLTASADSNVLFSALEHFDDQIAVLRNNPSRKNGEDACGGKIFSCKTVQGSHT</sequence>